<gene>
    <name evidence="1" type="ORF">BMW22_30800</name>
</gene>
<dbReference type="EMBL" id="CP018229">
    <property type="protein sequence ID" value="API55836.1"/>
    <property type="molecule type" value="Genomic_DNA"/>
</dbReference>
<protein>
    <submittedName>
        <fullName evidence="1">Uncharacterized protein</fullName>
    </submittedName>
</protein>
<dbReference type="Proteomes" id="UP000183050">
    <property type="component" value="Plasmid unnamed1"/>
</dbReference>
<geneLocation type="plasmid" evidence="1">
    <name>unnamed1</name>
</geneLocation>
<name>A0A1L3ZJN8_RHILE</name>
<proteinExistence type="predicted"/>
<evidence type="ECO:0000313" key="2">
    <source>
        <dbReference type="Proteomes" id="UP000183050"/>
    </source>
</evidence>
<sequence length="88" mass="9746">MLEVFATGLREVTFPGSHSEWRLRPLDLLMSLEGGAGVTCRKRIGIWSIVVFAQASPVNCIERSVLVWAEKFPGADLARKMRQEGGSE</sequence>
<keyword evidence="1" id="KW-0614">Plasmid</keyword>
<reference evidence="1 2" key="1">
    <citation type="submission" date="2016-11" db="EMBL/GenBank/DDBJ databases">
        <title>Rhizobium leguminosarum bv. viciae strain Vaf12 isolated from Vavilovia formosa root nodules from Russia, Dagestan.</title>
        <authorList>
            <person name="Kimeklis A."/>
        </authorList>
    </citation>
    <scope>NUCLEOTIDE SEQUENCE [LARGE SCALE GENOMIC DNA]</scope>
    <source>
        <strain evidence="1 2">Vaf-108</strain>
        <plasmid evidence="2">Plasmid unnamed1</plasmid>
    </source>
</reference>
<dbReference type="AlphaFoldDB" id="A0A1L3ZJN8"/>
<organism evidence="1 2">
    <name type="scientific">Rhizobium leguminosarum</name>
    <dbReference type="NCBI Taxonomy" id="384"/>
    <lineage>
        <taxon>Bacteria</taxon>
        <taxon>Pseudomonadati</taxon>
        <taxon>Pseudomonadota</taxon>
        <taxon>Alphaproteobacteria</taxon>
        <taxon>Hyphomicrobiales</taxon>
        <taxon>Rhizobiaceae</taxon>
        <taxon>Rhizobium/Agrobacterium group</taxon>
        <taxon>Rhizobium</taxon>
    </lineage>
</organism>
<evidence type="ECO:0000313" key="1">
    <source>
        <dbReference type="EMBL" id="API55836.1"/>
    </source>
</evidence>
<accession>A0A1L3ZJN8</accession>